<gene>
    <name evidence="2" type="ORF">Sxan_24940</name>
</gene>
<keyword evidence="1" id="KW-0378">Hydrolase</keyword>
<keyword evidence="3" id="KW-1185">Reference proteome</keyword>
<comment type="caution">
    <text evidence="2">The sequence shown here is derived from an EMBL/GenBank/DDBJ whole genome shotgun (WGS) entry which is preliminary data.</text>
</comment>
<dbReference type="GO" id="GO:0016787">
    <property type="term" value="F:hydrolase activity"/>
    <property type="evidence" value="ECO:0007669"/>
    <property type="project" value="UniProtKB-KW"/>
</dbReference>
<dbReference type="SUPFAM" id="SSF53254">
    <property type="entry name" value="Phosphoglycerate mutase-like"/>
    <property type="match status" value="1"/>
</dbReference>
<dbReference type="InterPro" id="IPR013078">
    <property type="entry name" value="His_Pase_superF_clade-1"/>
</dbReference>
<proteinExistence type="predicted"/>
<dbReference type="InterPro" id="IPR029033">
    <property type="entry name" value="His_PPase_superfam"/>
</dbReference>
<dbReference type="SMART" id="SM00855">
    <property type="entry name" value="PGAM"/>
    <property type="match status" value="1"/>
</dbReference>
<dbReference type="CDD" id="cd07067">
    <property type="entry name" value="HP_PGM_like"/>
    <property type="match status" value="1"/>
</dbReference>
<dbReference type="PANTHER" id="PTHR20935">
    <property type="entry name" value="PHOSPHOGLYCERATE MUTASE-RELATED"/>
    <property type="match status" value="1"/>
</dbReference>
<dbReference type="PANTHER" id="PTHR20935:SF1">
    <property type="entry name" value="SLL1549 PROTEIN"/>
    <property type="match status" value="1"/>
</dbReference>
<dbReference type="AlphaFoldDB" id="A0A919LC13"/>
<organism evidence="2 3">
    <name type="scientific">Streptomyces xanthophaeus</name>
    <dbReference type="NCBI Taxonomy" id="67385"/>
    <lineage>
        <taxon>Bacteria</taxon>
        <taxon>Bacillati</taxon>
        <taxon>Actinomycetota</taxon>
        <taxon>Actinomycetes</taxon>
        <taxon>Kitasatosporales</taxon>
        <taxon>Streptomycetaceae</taxon>
        <taxon>Streptomyces</taxon>
    </lineage>
</organism>
<dbReference type="Pfam" id="PF00300">
    <property type="entry name" value="His_Phos_1"/>
    <property type="match status" value="1"/>
</dbReference>
<evidence type="ECO:0000256" key="1">
    <source>
        <dbReference type="ARBA" id="ARBA00022801"/>
    </source>
</evidence>
<dbReference type="Gene3D" id="3.40.50.1240">
    <property type="entry name" value="Phosphoglycerate mutase-like"/>
    <property type="match status" value="1"/>
</dbReference>
<dbReference type="InterPro" id="IPR051021">
    <property type="entry name" value="Mito_Ser/Thr_phosphatase"/>
</dbReference>
<evidence type="ECO:0000313" key="3">
    <source>
        <dbReference type="Proteomes" id="UP000600026"/>
    </source>
</evidence>
<protein>
    <submittedName>
        <fullName evidence="2">Phosphohistidine phosphatase</fullName>
    </submittedName>
</protein>
<dbReference type="EMBL" id="BNEE01000006">
    <property type="protein sequence ID" value="GHI85130.1"/>
    <property type="molecule type" value="Genomic_DNA"/>
</dbReference>
<accession>A0A919LC13</accession>
<name>A0A919LC13_9ACTN</name>
<dbReference type="Proteomes" id="UP000600026">
    <property type="component" value="Unassembled WGS sequence"/>
</dbReference>
<sequence>MRTARTHRTMTVYLSRVKEMAMSRLLLVRHAKAVPKDGVEDYERSLSERGRADAPETGRWLAQSGFAPHLVLCSPARRTRETWQLIAPALPEPPPAVYDERLYDAAPNALVTVLTERGAGLGHLMLVGHNTGIHELASALCGSGPAELLDRLRAGFPTSGVVVVDLPGGWDGLTPGAGRLEAFWSPPR</sequence>
<evidence type="ECO:0000313" key="2">
    <source>
        <dbReference type="EMBL" id="GHI85130.1"/>
    </source>
</evidence>
<reference evidence="2" key="1">
    <citation type="submission" date="2020-09" db="EMBL/GenBank/DDBJ databases">
        <title>Whole genome shotgun sequence of Streptomyces xanthophaeus NBRC 12829.</title>
        <authorList>
            <person name="Komaki H."/>
            <person name="Tamura T."/>
        </authorList>
    </citation>
    <scope>NUCLEOTIDE SEQUENCE</scope>
    <source>
        <strain evidence="2">NBRC 12829</strain>
    </source>
</reference>